<sequence>MDMYYALCCALTIKTPFPYKIATDSIHKFLAISKLYLRIFGETNDKLRITSSAVRFTTNRCSDWIGLKCSKSENRLTHNRLTDGNYVFMYIYGQLLLTLKD</sequence>
<evidence type="ECO:0000313" key="1">
    <source>
        <dbReference type="EnsemblMetazoa" id="GPAI042980-PA"/>
    </source>
</evidence>
<dbReference type="AlphaFoldDB" id="A0A1B0AEA1"/>
<dbReference type="VEuPathDB" id="VectorBase:GPAI042980"/>
<dbReference type="EnsemblMetazoa" id="GPAI042980-RA">
    <property type="protein sequence ID" value="GPAI042980-PA"/>
    <property type="gene ID" value="GPAI042980"/>
</dbReference>
<organism evidence="1 2">
    <name type="scientific">Glossina pallidipes</name>
    <name type="common">Tsetse fly</name>
    <dbReference type="NCBI Taxonomy" id="7398"/>
    <lineage>
        <taxon>Eukaryota</taxon>
        <taxon>Metazoa</taxon>
        <taxon>Ecdysozoa</taxon>
        <taxon>Arthropoda</taxon>
        <taxon>Hexapoda</taxon>
        <taxon>Insecta</taxon>
        <taxon>Pterygota</taxon>
        <taxon>Neoptera</taxon>
        <taxon>Endopterygota</taxon>
        <taxon>Diptera</taxon>
        <taxon>Brachycera</taxon>
        <taxon>Muscomorpha</taxon>
        <taxon>Hippoboscoidea</taxon>
        <taxon>Glossinidae</taxon>
        <taxon>Glossina</taxon>
    </lineage>
</organism>
<reference evidence="2" key="1">
    <citation type="submission" date="2014-03" db="EMBL/GenBank/DDBJ databases">
        <authorList>
            <person name="Aksoy S."/>
            <person name="Warren W."/>
            <person name="Wilson R.K."/>
        </authorList>
    </citation>
    <scope>NUCLEOTIDE SEQUENCE [LARGE SCALE GENOMIC DNA]</scope>
    <source>
        <strain evidence="2">IAEA</strain>
    </source>
</reference>
<protein>
    <submittedName>
        <fullName evidence="1">Uncharacterized protein</fullName>
    </submittedName>
</protein>
<proteinExistence type="predicted"/>
<evidence type="ECO:0000313" key="2">
    <source>
        <dbReference type="Proteomes" id="UP000092445"/>
    </source>
</evidence>
<reference evidence="1" key="2">
    <citation type="submission" date="2020-05" db="UniProtKB">
        <authorList>
            <consortium name="EnsemblMetazoa"/>
        </authorList>
    </citation>
    <scope>IDENTIFICATION</scope>
    <source>
        <strain evidence="1">IAEA</strain>
    </source>
</reference>
<dbReference type="Proteomes" id="UP000092445">
    <property type="component" value="Unassembled WGS sequence"/>
</dbReference>
<keyword evidence="2" id="KW-1185">Reference proteome</keyword>
<accession>A0A1B0AEA1</accession>
<name>A0A1B0AEA1_GLOPL</name>